<dbReference type="InterPro" id="IPR051454">
    <property type="entry name" value="RNA/ubiquinone_mod_enzymes"/>
</dbReference>
<keyword evidence="3" id="KW-1185">Reference proteome</keyword>
<evidence type="ECO:0000313" key="3">
    <source>
        <dbReference type="Proteomes" id="UP001168338"/>
    </source>
</evidence>
<dbReference type="Pfam" id="PF12392">
    <property type="entry name" value="DUF3656"/>
    <property type="match status" value="1"/>
</dbReference>
<feature type="domain" description="Peptidase U32 collagenase" evidence="1">
    <location>
        <begin position="406"/>
        <end position="520"/>
    </location>
</feature>
<name>A0ABT8M679_9EURY</name>
<dbReference type="InterPro" id="IPR001539">
    <property type="entry name" value="Peptidase_U32"/>
</dbReference>
<comment type="caution">
    <text evidence="2">The sequence shown here is derived from an EMBL/GenBank/DDBJ whole genome shotgun (WGS) entry which is preliminary data.</text>
</comment>
<organism evidence="2 3">
    <name type="scientific">Methanoculleus frigidifontis</name>
    <dbReference type="NCBI Taxonomy" id="2584085"/>
    <lineage>
        <taxon>Archaea</taxon>
        <taxon>Methanobacteriati</taxon>
        <taxon>Methanobacteriota</taxon>
        <taxon>Stenosarchaea group</taxon>
        <taxon>Methanomicrobia</taxon>
        <taxon>Methanomicrobiales</taxon>
        <taxon>Methanomicrobiaceae</taxon>
        <taxon>Methanoculleus</taxon>
    </lineage>
</organism>
<dbReference type="RefSeq" id="WP_301662488.1">
    <property type="nucleotide sequence ID" value="NZ_VCYH01000001.1"/>
</dbReference>
<evidence type="ECO:0000259" key="1">
    <source>
        <dbReference type="Pfam" id="PF12392"/>
    </source>
</evidence>
<proteinExistence type="predicted"/>
<dbReference type="PANTHER" id="PTHR30217">
    <property type="entry name" value="PEPTIDASE U32 FAMILY"/>
    <property type="match status" value="1"/>
</dbReference>
<dbReference type="InterPro" id="IPR020988">
    <property type="entry name" value="Pept_U32_collagenase"/>
</dbReference>
<protein>
    <submittedName>
        <fullName evidence="2">U32 family peptidase</fullName>
    </submittedName>
</protein>
<dbReference type="PANTHER" id="PTHR30217:SF10">
    <property type="entry name" value="23S RRNA 5-HYDROXYCYTIDINE C2501 SYNTHASE"/>
    <property type="match status" value="1"/>
</dbReference>
<sequence length="854" mass="90873">MSGEQIRREGALPELLAPAGSPDALAAAVAAGADAVYLSGTRFGARRYAANFPEDGLAEAIAYAHLRGVRVYVTVNTLIRDAELADVAAYLVRLYEVGADAVLVQDSGVAALARQIVPDLPVHASTQMTVHNREGVVWAAEHGFSRVVLAREMPLSDIEAIARDARTHRVGLEVFVHGALCYCYSGQCLLSSVIGGRSGNRGICAQPCRKPYDLLVGGKDDYGRPVDLRQVPLADAYLLSTRDLAVYPNLDAVVAAPVASLKIEGRMRSPEYVATVVDIYRRALDGIAAGGWRPGEEDRQNLALAFTRGFTAGYLLGDRDVMGRDLPGNRGIFVGTVTAFNPRRKEVTVRLAGTLVPAPGDGLAVCLVRSGSEEGMVVRTSPVVQGDRMILAVPFSIESGSRISLTRRAALEEHARQIAAREPPAIPLDVSVSFEDAAPVLAGSIRAPDGRELRFRMRGPALEPARSRPLTAEQLEAQFTKTGGTRFVIPHLRLDYPGGLFAPLSELNRLRREFLDRAAATLAASFRPGQESSRRAAERLGAILPELAAAPARPQRRQKPTLSVYTATLDEVRGAVSGGARTVFFEPAAHPGDASALLIEAAGICRNSGAQLVWKWPSITDRRFLDAAAPLLPSLAAAGIAGVMVSGVGAAVAATGAGAALPLYGAAGLNVWNHRTVAALAPLFAHLTLSPELSGGDLAGLVARSQSLPSCPRLEIIVEGNLEALVTEDRLLALASGTDETFRGLRDSRRRVFPIRADAAGRTYLANAVETSLIDHVPDLLAAGYDSLAIDARGRTGRYAQEMAGIYRSAIEAGSVTRRMKEEVKRRSCGGITAGHFLRGVQEAESSSPEEIVY</sequence>
<dbReference type="Proteomes" id="UP001168338">
    <property type="component" value="Unassembled WGS sequence"/>
</dbReference>
<dbReference type="PROSITE" id="PS01276">
    <property type="entry name" value="PEPTIDASE_U32"/>
    <property type="match status" value="1"/>
</dbReference>
<gene>
    <name evidence="2" type="ORF">FGU65_00745</name>
</gene>
<reference evidence="2" key="1">
    <citation type="submission" date="2019-05" db="EMBL/GenBank/DDBJ databases">
        <title>Methanoculleus sp. FWC-SCC1, a methanogenic archaeon isolated from deep marine cold seep.</title>
        <authorList>
            <person name="Chen Y.-W."/>
            <person name="Chen S.-C."/>
            <person name="Teng N.-H."/>
            <person name="Lai M.-C."/>
        </authorList>
    </citation>
    <scope>NUCLEOTIDE SEQUENCE</scope>
    <source>
        <strain evidence="2">FWC-SCC1</strain>
    </source>
</reference>
<evidence type="ECO:0000313" key="2">
    <source>
        <dbReference type="EMBL" id="MDN7023441.1"/>
    </source>
</evidence>
<dbReference type="Pfam" id="PF01136">
    <property type="entry name" value="Peptidase_U32"/>
    <property type="match status" value="2"/>
</dbReference>
<accession>A0ABT8M679</accession>
<dbReference type="EMBL" id="VCYH01000001">
    <property type="protein sequence ID" value="MDN7023441.1"/>
    <property type="molecule type" value="Genomic_DNA"/>
</dbReference>